<evidence type="ECO:0000313" key="3">
    <source>
        <dbReference type="Proteomes" id="UP000317036"/>
    </source>
</evidence>
<evidence type="ECO:0000256" key="1">
    <source>
        <dbReference type="SAM" id="Phobius"/>
    </source>
</evidence>
<dbReference type="InterPro" id="IPR024563">
    <property type="entry name" value="YqhR"/>
</dbReference>
<evidence type="ECO:0000313" key="2">
    <source>
        <dbReference type="EMBL" id="TVY11475.1"/>
    </source>
</evidence>
<protein>
    <recommendedName>
        <fullName evidence="4">Membrane protein YqhR</fullName>
    </recommendedName>
</protein>
<keyword evidence="3" id="KW-1185">Reference proteome</keyword>
<feature type="transmembrane region" description="Helical" evidence="1">
    <location>
        <begin position="91"/>
        <end position="110"/>
    </location>
</feature>
<dbReference type="Pfam" id="PF11085">
    <property type="entry name" value="YqhR"/>
    <property type="match status" value="1"/>
</dbReference>
<sequence>MNRHPMERQRTNRWNFALYIGVFAGLIWGGLKIIEYYFHFTTLPIGFLIEPFFLHSYVNTWQGMVTGWLAFILFSVVASLLYSVMLSQAKSAWIGIGYGAVWWGIIFLLIGPVTGMMNWIAFIDLNTILSDFCLFVLWGLFIGYSISFEFTDHRVSEPLKNASSEPERA</sequence>
<reference evidence="2 3" key="1">
    <citation type="submission" date="2019-07" db="EMBL/GenBank/DDBJ databases">
        <authorList>
            <person name="Kim J."/>
        </authorList>
    </citation>
    <scope>NUCLEOTIDE SEQUENCE [LARGE SCALE GENOMIC DNA]</scope>
    <source>
        <strain evidence="2 3">JC52</strain>
    </source>
</reference>
<organism evidence="2 3">
    <name type="scientific">Paenibacillus cremeus</name>
    <dbReference type="NCBI Taxonomy" id="2163881"/>
    <lineage>
        <taxon>Bacteria</taxon>
        <taxon>Bacillati</taxon>
        <taxon>Bacillota</taxon>
        <taxon>Bacilli</taxon>
        <taxon>Bacillales</taxon>
        <taxon>Paenibacillaceae</taxon>
        <taxon>Paenibacillus</taxon>
    </lineage>
</organism>
<feature type="transmembrane region" description="Helical" evidence="1">
    <location>
        <begin position="122"/>
        <end position="146"/>
    </location>
</feature>
<keyword evidence="1" id="KW-0472">Membrane</keyword>
<dbReference type="AlphaFoldDB" id="A0A559KH65"/>
<feature type="transmembrane region" description="Helical" evidence="1">
    <location>
        <begin position="12"/>
        <end position="31"/>
    </location>
</feature>
<accession>A0A559KH65</accession>
<dbReference type="Proteomes" id="UP000317036">
    <property type="component" value="Unassembled WGS sequence"/>
</dbReference>
<dbReference type="OrthoDB" id="2691442at2"/>
<dbReference type="EMBL" id="VNJI01000002">
    <property type="protein sequence ID" value="TVY11475.1"/>
    <property type="molecule type" value="Genomic_DNA"/>
</dbReference>
<gene>
    <name evidence="2" type="ORF">FPZ49_01895</name>
</gene>
<keyword evidence="1" id="KW-1133">Transmembrane helix</keyword>
<comment type="caution">
    <text evidence="2">The sequence shown here is derived from an EMBL/GenBank/DDBJ whole genome shotgun (WGS) entry which is preliminary data.</text>
</comment>
<dbReference type="RefSeq" id="WP_144842666.1">
    <property type="nucleotide sequence ID" value="NZ_VNJI01000002.1"/>
</dbReference>
<evidence type="ECO:0008006" key="4">
    <source>
        <dbReference type="Google" id="ProtNLM"/>
    </source>
</evidence>
<proteinExistence type="predicted"/>
<feature type="transmembrane region" description="Helical" evidence="1">
    <location>
        <begin position="65"/>
        <end position="85"/>
    </location>
</feature>
<keyword evidence="1" id="KW-0812">Transmembrane</keyword>
<name>A0A559KH65_9BACL</name>